<organism evidence="1">
    <name type="scientific">bioreactor metagenome</name>
    <dbReference type="NCBI Taxonomy" id="1076179"/>
    <lineage>
        <taxon>unclassified sequences</taxon>
        <taxon>metagenomes</taxon>
        <taxon>ecological metagenomes</taxon>
    </lineage>
</organism>
<protein>
    <recommendedName>
        <fullName evidence="2">DUF3168 domain-containing protein</fullName>
    </recommendedName>
</protein>
<sequence length="135" mass="15300">MKRIPLNALQKALLTYISTNENVPIYDYVPDTAKPPFMTIGAFTCKEAGTKYEDMVEVTVQLNIWSTYKGKFEINSIANRVIVLLQTKQINLSADAFAAIRQQVDFFEAYPEEETGYNGVISLVILIQNLQRSEN</sequence>
<dbReference type="Gene3D" id="3.30.2000.30">
    <property type="match status" value="1"/>
</dbReference>
<accession>A0A644UBV3</accession>
<dbReference type="AlphaFoldDB" id="A0A644UBV3"/>
<evidence type="ECO:0008006" key="2">
    <source>
        <dbReference type="Google" id="ProtNLM"/>
    </source>
</evidence>
<dbReference type="Pfam" id="PF11367">
    <property type="entry name" value="Tail_completion_gp17"/>
    <property type="match status" value="1"/>
</dbReference>
<comment type="caution">
    <text evidence="1">The sequence shown here is derived from an EMBL/GenBank/DDBJ whole genome shotgun (WGS) entry which is preliminary data.</text>
</comment>
<dbReference type="InterPro" id="IPR053745">
    <property type="entry name" value="Viral_Tail_Comp_sf"/>
</dbReference>
<dbReference type="InterPro" id="IPR021508">
    <property type="entry name" value="Gp17-like"/>
</dbReference>
<evidence type="ECO:0000313" key="1">
    <source>
        <dbReference type="EMBL" id="MPL76458.1"/>
    </source>
</evidence>
<reference evidence="1" key="1">
    <citation type="submission" date="2019-08" db="EMBL/GenBank/DDBJ databases">
        <authorList>
            <person name="Kucharzyk K."/>
            <person name="Murdoch R.W."/>
            <person name="Higgins S."/>
            <person name="Loffler F."/>
        </authorList>
    </citation>
    <scope>NUCLEOTIDE SEQUENCE</scope>
</reference>
<gene>
    <name evidence="1" type="ORF">SDC9_22303</name>
</gene>
<name>A0A644UBV3_9ZZZZ</name>
<dbReference type="EMBL" id="VSSQ01000097">
    <property type="protein sequence ID" value="MPL76458.1"/>
    <property type="molecule type" value="Genomic_DNA"/>
</dbReference>
<proteinExistence type="predicted"/>